<keyword evidence="2 8" id="KW-0808">Transferase</keyword>
<dbReference type="InterPro" id="IPR033469">
    <property type="entry name" value="CYTH-like_dom_sf"/>
</dbReference>
<dbReference type="Gene3D" id="3.40.50.300">
    <property type="entry name" value="P-loop containing nucleotide triphosphate hydrolases"/>
    <property type="match status" value="1"/>
</dbReference>
<dbReference type="PANTHER" id="PTHR10344:SF4">
    <property type="entry name" value="UMP-CMP KINASE 2, MITOCHONDRIAL"/>
    <property type="match status" value="1"/>
</dbReference>
<evidence type="ECO:0000256" key="5">
    <source>
        <dbReference type="ARBA" id="ARBA00022777"/>
    </source>
</evidence>
<dbReference type="GO" id="GO:0004798">
    <property type="term" value="F:dTMP kinase activity"/>
    <property type="evidence" value="ECO:0007669"/>
    <property type="project" value="UniProtKB-UniRule"/>
</dbReference>
<dbReference type="InterPro" id="IPR039430">
    <property type="entry name" value="Thymidylate_kin-like_dom"/>
</dbReference>
<dbReference type="PANTHER" id="PTHR10344">
    <property type="entry name" value="THYMIDYLATE KINASE"/>
    <property type="match status" value="1"/>
</dbReference>
<feature type="domain" description="Thymidylate kinase-like" evidence="10">
    <location>
        <begin position="11"/>
        <end position="196"/>
    </location>
</feature>
<keyword evidence="6 8" id="KW-0067">ATP-binding</keyword>
<dbReference type="HAMAP" id="MF_00165">
    <property type="entry name" value="Thymidylate_kinase"/>
    <property type="match status" value="1"/>
</dbReference>
<organism evidence="11 12">
    <name type="scientific">Candidatus Falkowbacteria bacterium CG10_big_fil_rev_8_21_14_0_10_43_10</name>
    <dbReference type="NCBI Taxonomy" id="1974567"/>
    <lineage>
        <taxon>Bacteria</taxon>
        <taxon>Candidatus Falkowiibacteriota</taxon>
    </lineage>
</organism>
<comment type="similarity">
    <text evidence="1 8">Belongs to the thymidylate kinase family.</text>
</comment>
<comment type="catalytic activity">
    <reaction evidence="7 8">
        <text>dTMP + ATP = dTDP + ADP</text>
        <dbReference type="Rhea" id="RHEA:13517"/>
        <dbReference type="ChEBI" id="CHEBI:30616"/>
        <dbReference type="ChEBI" id="CHEBI:58369"/>
        <dbReference type="ChEBI" id="CHEBI:63528"/>
        <dbReference type="ChEBI" id="CHEBI:456216"/>
        <dbReference type="EC" id="2.7.4.9"/>
    </reaction>
</comment>
<comment type="function">
    <text evidence="8">Phosphorylation of dTMP to form dTDP in both de novo and salvage pathways of dTTP synthesis.</text>
</comment>
<name>A0A2H0V2I4_9BACT</name>
<dbReference type="GO" id="GO:0006233">
    <property type="term" value="P:dTDP biosynthetic process"/>
    <property type="evidence" value="ECO:0007669"/>
    <property type="project" value="InterPro"/>
</dbReference>
<evidence type="ECO:0000256" key="4">
    <source>
        <dbReference type="ARBA" id="ARBA00022741"/>
    </source>
</evidence>
<dbReference type="InterPro" id="IPR027417">
    <property type="entry name" value="P-loop_NTPase"/>
</dbReference>
<dbReference type="SUPFAM" id="SSF52540">
    <property type="entry name" value="P-loop containing nucleoside triphosphate hydrolases"/>
    <property type="match status" value="1"/>
</dbReference>
<evidence type="ECO:0000256" key="8">
    <source>
        <dbReference type="HAMAP-Rule" id="MF_00165"/>
    </source>
</evidence>
<keyword evidence="5 8" id="KW-0418">Kinase</keyword>
<keyword evidence="4 8" id="KW-0547">Nucleotide-binding</keyword>
<dbReference type="EC" id="2.7.4.9" evidence="8"/>
<dbReference type="EMBL" id="PFAR01000018">
    <property type="protein sequence ID" value="PIR93311.1"/>
    <property type="molecule type" value="Genomic_DNA"/>
</dbReference>
<evidence type="ECO:0000256" key="1">
    <source>
        <dbReference type="ARBA" id="ARBA00009776"/>
    </source>
</evidence>
<reference evidence="12" key="1">
    <citation type="submission" date="2017-09" db="EMBL/GenBank/DDBJ databases">
        <title>Depth-based differentiation of microbial function through sediment-hosted aquifers and enrichment of novel symbionts in the deep terrestrial subsurface.</title>
        <authorList>
            <person name="Probst A.J."/>
            <person name="Ladd B."/>
            <person name="Jarett J.K."/>
            <person name="Geller-Mcgrath D.E."/>
            <person name="Sieber C.M.K."/>
            <person name="Emerson J.B."/>
            <person name="Anantharaman K."/>
            <person name="Thomas B.C."/>
            <person name="Malmstrom R."/>
            <person name="Stieglmeier M."/>
            <person name="Klingl A."/>
            <person name="Woyke T."/>
            <person name="Ryan C.M."/>
            <person name="Banfield J.F."/>
        </authorList>
    </citation>
    <scope>NUCLEOTIDE SEQUENCE [LARGE SCALE GENOMIC DNA]</scope>
</reference>
<dbReference type="InterPro" id="IPR018094">
    <property type="entry name" value="Thymidylate_kinase"/>
</dbReference>
<dbReference type="CDD" id="cd01672">
    <property type="entry name" value="TMPK"/>
    <property type="match status" value="1"/>
</dbReference>
<accession>A0A2H0V2I4</accession>
<dbReference type="GO" id="GO:0006235">
    <property type="term" value="P:dTTP biosynthetic process"/>
    <property type="evidence" value="ECO:0007669"/>
    <property type="project" value="UniProtKB-UniRule"/>
</dbReference>
<feature type="domain" description="CYTH" evidence="9">
    <location>
        <begin position="252"/>
        <end position="356"/>
    </location>
</feature>
<evidence type="ECO:0000256" key="7">
    <source>
        <dbReference type="ARBA" id="ARBA00048743"/>
    </source>
</evidence>
<dbReference type="InterPro" id="IPR023577">
    <property type="entry name" value="CYTH_domain"/>
</dbReference>
<dbReference type="GO" id="GO:0005829">
    <property type="term" value="C:cytosol"/>
    <property type="evidence" value="ECO:0007669"/>
    <property type="project" value="TreeGrafter"/>
</dbReference>
<sequence length="365" mass="41529">MQKTRGKFIVIDGTDGSGKATQTQLLVERLSAAGYGVVMADFPQYGKRSAGLVEQYLNGTYGNAEEVGPYRASIFYAVDRYDASFQIRRWLIEGKIVISNRYVTANMAHQGGKIKDRQKRREYFKWLFQLEYGLFNIPRPDLNIILHVDAAIAQKLVDKKGIRSYLKGEKRDIHEADINHLREAEKVYLEIARSFSDCELVECTAAGRIMPRQKINDLIWESLRPKLNLAVKKSVKTEYAEEEENIENSLIGYQREDIAGSKQSNVHLFKTEPNTALEAILATTLGVKVIVDKQRDIYFIGNVKFHVDEVQGLGSFVEVEAIDLEGNIGREKLQQQCDKYKAMLGIRDEDLLAKSYSDLLLEVNH</sequence>
<dbReference type="Pfam" id="PF01928">
    <property type="entry name" value="CYTH"/>
    <property type="match status" value="1"/>
</dbReference>
<evidence type="ECO:0000259" key="10">
    <source>
        <dbReference type="Pfam" id="PF02223"/>
    </source>
</evidence>
<evidence type="ECO:0000259" key="9">
    <source>
        <dbReference type="Pfam" id="PF01928"/>
    </source>
</evidence>
<dbReference type="AlphaFoldDB" id="A0A2H0V2I4"/>
<comment type="caution">
    <text evidence="11">The sequence shown here is derived from an EMBL/GenBank/DDBJ whole genome shotgun (WGS) entry which is preliminary data.</text>
</comment>
<dbReference type="Pfam" id="PF02223">
    <property type="entry name" value="Thymidylate_kin"/>
    <property type="match status" value="1"/>
</dbReference>
<dbReference type="GO" id="GO:0005524">
    <property type="term" value="F:ATP binding"/>
    <property type="evidence" value="ECO:0007669"/>
    <property type="project" value="UniProtKB-UniRule"/>
</dbReference>
<comment type="caution">
    <text evidence="8">Lacks conserved residue(s) required for the propagation of feature annotation.</text>
</comment>
<evidence type="ECO:0000256" key="2">
    <source>
        <dbReference type="ARBA" id="ARBA00022679"/>
    </source>
</evidence>
<dbReference type="Gene3D" id="2.40.320.10">
    <property type="entry name" value="Hypothetical Protein Pfu-838710-001"/>
    <property type="match status" value="1"/>
</dbReference>
<evidence type="ECO:0000256" key="3">
    <source>
        <dbReference type="ARBA" id="ARBA00022727"/>
    </source>
</evidence>
<dbReference type="Proteomes" id="UP000228626">
    <property type="component" value="Unassembled WGS sequence"/>
</dbReference>
<dbReference type="SUPFAM" id="SSF55154">
    <property type="entry name" value="CYTH-like phosphatases"/>
    <property type="match status" value="1"/>
</dbReference>
<evidence type="ECO:0000313" key="11">
    <source>
        <dbReference type="EMBL" id="PIR93311.1"/>
    </source>
</evidence>
<keyword evidence="3 8" id="KW-0545">Nucleotide biosynthesis</keyword>
<evidence type="ECO:0000313" key="12">
    <source>
        <dbReference type="Proteomes" id="UP000228626"/>
    </source>
</evidence>
<evidence type="ECO:0000256" key="6">
    <source>
        <dbReference type="ARBA" id="ARBA00022840"/>
    </source>
</evidence>
<gene>
    <name evidence="8" type="primary">tmk</name>
    <name evidence="11" type="ORF">COT99_01525</name>
</gene>
<proteinExistence type="inferred from homology"/>
<dbReference type="GO" id="GO:0006227">
    <property type="term" value="P:dUDP biosynthetic process"/>
    <property type="evidence" value="ECO:0007669"/>
    <property type="project" value="TreeGrafter"/>
</dbReference>
<protein>
    <recommendedName>
        <fullName evidence="8">Thymidylate kinase</fullName>
        <ecNumber evidence="8">2.7.4.9</ecNumber>
    </recommendedName>
    <alternativeName>
        <fullName evidence="8">dTMP kinase</fullName>
    </alternativeName>
</protein>